<evidence type="ECO:0000313" key="3">
    <source>
        <dbReference type="Proteomes" id="UP000319817"/>
    </source>
</evidence>
<dbReference type="Proteomes" id="UP000319817">
    <property type="component" value="Chromosome"/>
</dbReference>
<protein>
    <recommendedName>
        <fullName evidence="1">CN hydrolase domain-containing protein</fullName>
    </recommendedName>
</protein>
<dbReference type="AlphaFoldDB" id="A0A517NUF7"/>
<name>A0A517NUF7_9BACT</name>
<dbReference type="EMBL" id="CP036526">
    <property type="protein sequence ID" value="QDT10750.1"/>
    <property type="molecule type" value="Genomic_DNA"/>
</dbReference>
<dbReference type="Gene3D" id="3.60.110.10">
    <property type="entry name" value="Carbon-nitrogen hydrolase"/>
    <property type="match status" value="1"/>
</dbReference>
<feature type="domain" description="CN hydrolase" evidence="1">
    <location>
        <begin position="237"/>
        <end position="399"/>
    </location>
</feature>
<evidence type="ECO:0000259" key="1">
    <source>
        <dbReference type="Pfam" id="PF00795"/>
    </source>
</evidence>
<dbReference type="Pfam" id="PF00795">
    <property type="entry name" value="CN_hydrolase"/>
    <property type="match status" value="1"/>
</dbReference>
<proteinExistence type="predicted"/>
<accession>A0A517NUF7</accession>
<dbReference type="InterPro" id="IPR036526">
    <property type="entry name" value="C-N_Hydrolase_sf"/>
</dbReference>
<reference evidence="2 3" key="1">
    <citation type="submission" date="2019-02" db="EMBL/GenBank/DDBJ databases">
        <title>Deep-cultivation of Planctomycetes and their phenomic and genomic characterization uncovers novel biology.</title>
        <authorList>
            <person name="Wiegand S."/>
            <person name="Jogler M."/>
            <person name="Boedeker C."/>
            <person name="Pinto D."/>
            <person name="Vollmers J."/>
            <person name="Rivas-Marin E."/>
            <person name="Kohn T."/>
            <person name="Peeters S.H."/>
            <person name="Heuer A."/>
            <person name="Rast P."/>
            <person name="Oberbeckmann S."/>
            <person name="Bunk B."/>
            <person name="Jeske O."/>
            <person name="Meyerdierks A."/>
            <person name="Storesund J.E."/>
            <person name="Kallscheuer N."/>
            <person name="Luecker S."/>
            <person name="Lage O.M."/>
            <person name="Pohl T."/>
            <person name="Merkel B.J."/>
            <person name="Hornburger P."/>
            <person name="Mueller R.-W."/>
            <person name="Bruemmer F."/>
            <person name="Labrenz M."/>
            <person name="Spormann A.M."/>
            <person name="Op den Camp H."/>
            <person name="Overmann J."/>
            <person name="Amann R."/>
            <person name="Jetten M.S.M."/>
            <person name="Mascher T."/>
            <person name="Medema M.H."/>
            <person name="Devos D.P."/>
            <person name="Kaster A.-K."/>
            <person name="Ovreas L."/>
            <person name="Rohde M."/>
            <person name="Galperin M.Y."/>
            <person name="Jogler C."/>
        </authorList>
    </citation>
    <scope>NUCLEOTIDE SEQUENCE [LARGE SCALE GENOMIC DNA]</scope>
    <source>
        <strain evidence="2 3">K23_9</strain>
    </source>
</reference>
<organism evidence="2 3">
    <name type="scientific">Stieleria marina</name>
    <dbReference type="NCBI Taxonomy" id="1930275"/>
    <lineage>
        <taxon>Bacteria</taxon>
        <taxon>Pseudomonadati</taxon>
        <taxon>Planctomycetota</taxon>
        <taxon>Planctomycetia</taxon>
        <taxon>Pirellulales</taxon>
        <taxon>Pirellulaceae</taxon>
        <taxon>Stieleria</taxon>
    </lineage>
</organism>
<dbReference type="SUPFAM" id="SSF56317">
    <property type="entry name" value="Carbon-nitrogen hydrolase"/>
    <property type="match status" value="1"/>
</dbReference>
<evidence type="ECO:0000313" key="2">
    <source>
        <dbReference type="EMBL" id="QDT10750.1"/>
    </source>
</evidence>
<gene>
    <name evidence="2" type="ORF">K239x_27080</name>
</gene>
<dbReference type="InterPro" id="IPR003010">
    <property type="entry name" value="C-N_Hydrolase"/>
</dbReference>
<sequence length="514" mass="57623">MAWEESRDSLIEVLRNSLEDLVAMHCNLGVYFDTDASGVGVRHLQDFLGQEGLTCDPLDCVPAEPHRIRELHSQLVNQPGPRERFDPNAARLLKAVDRQLLELKTTSAALVELVVVAYDGQHYVLQRRNDYLGNLGGPYLTMAIERRAASIMPLTPCFKSVRRSFAEHEINVDFIDLPPQIKPSLDEIAQPEGDEFRVLLWPCAGVPFCHRGLASEDLPGNEYCLDEIDCEEELQANLSLAIAECRRLRASVLVLPELSMTPAAEKMFAETLRSNQGDERWPILTVAGLTHRRANPDCDDADGKPFYLNESVMFGPRGEELMRHRKLTRFATGHEIRIFERDFPNGVAERILRRDSTQPARLQTMETPIGVLSQVICLDLLENDVHDAVARSAAATIFVPSLSNKTTTHANRARELMTSTGASVFVSNRALEPTWSTVDECWQVDLEAEIKNLRGLIGVPEADGLLVLEPHLLGRGASFFLVPRYRLNQVYRLVPCGRRDAKDRKLLFTPDPSG</sequence>
<keyword evidence="3" id="KW-1185">Reference proteome</keyword>